<keyword evidence="6" id="KW-0255">Endonuclease</keyword>
<evidence type="ECO:0000256" key="5">
    <source>
        <dbReference type="ARBA" id="ARBA00022722"/>
    </source>
</evidence>
<evidence type="ECO:0000259" key="9">
    <source>
        <dbReference type="PROSITE" id="PS50878"/>
    </source>
</evidence>
<dbReference type="FunFam" id="3.10.10.10:FF:000007">
    <property type="entry name" value="Retrovirus-related Pol polyprotein from transposon 17.6-like Protein"/>
    <property type="match status" value="1"/>
</dbReference>
<protein>
    <recommendedName>
        <fullName evidence="1">RNA-directed DNA polymerase</fullName>
        <ecNumber evidence="1">2.7.7.49</ecNumber>
    </recommendedName>
</protein>
<keyword evidence="2" id="KW-0645">Protease</keyword>
<name>A0A6G5A8Y9_RHIMP</name>
<keyword evidence="7" id="KW-0378">Hydrolase</keyword>
<evidence type="ECO:0000256" key="3">
    <source>
        <dbReference type="ARBA" id="ARBA00022679"/>
    </source>
</evidence>
<dbReference type="EMBL" id="GIKN01005189">
    <property type="protein sequence ID" value="NIE47462.1"/>
    <property type="molecule type" value="Transcribed_RNA"/>
</dbReference>
<dbReference type="EC" id="2.7.7.49" evidence="1"/>
<keyword evidence="8" id="KW-0695">RNA-directed DNA polymerase</keyword>
<dbReference type="SUPFAM" id="SSF56672">
    <property type="entry name" value="DNA/RNA polymerases"/>
    <property type="match status" value="1"/>
</dbReference>
<dbReference type="PANTHER" id="PTHR37984">
    <property type="entry name" value="PROTEIN CBG26694"/>
    <property type="match status" value="1"/>
</dbReference>
<dbReference type="VEuPathDB" id="VectorBase:LOC119176712"/>
<organism evidence="10">
    <name type="scientific">Rhipicephalus microplus</name>
    <name type="common">Cattle tick</name>
    <name type="synonym">Boophilus microplus</name>
    <dbReference type="NCBI Taxonomy" id="6941"/>
    <lineage>
        <taxon>Eukaryota</taxon>
        <taxon>Metazoa</taxon>
        <taxon>Ecdysozoa</taxon>
        <taxon>Arthropoda</taxon>
        <taxon>Chelicerata</taxon>
        <taxon>Arachnida</taxon>
        <taxon>Acari</taxon>
        <taxon>Parasitiformes</taxon>
        <taxon>Ixodida</taxon>
        <taxon>Ixodoidea</taxon>
        <taxon>Ixodidae</taxon>
        <taxon>Rhipicephalinae</taxon>
        <taxon>Rhipicephalus</taxon>
        <taxon>Boophilus</taxon>
    </lineage>
</organism>
<keyword evidence="4" id="KW-0548">Nucleotidyltransferase</keyword>
<dbReference type="InterPro" id="IPR000477">
    <property type="entry name" value="RT_dom"/>
</dbReference>
<dbReference type="OrthoDB" id="6507393at2759"/>
<evidence type="ECO:0000313" key="10">
    <source>
        <dbReference type="EMBL" id="NIE47462.1"/>
    </source>
</evidence>
<dbReference type="InterPro" id="IPR043128">
    <property type="entry name" value="Rev_trsase/Diguanyl_cyclase"/>
</dbReference>
<dbReference type="GO" id="GO:0004519">
    <property type="term" value="F:endonuclease activity"/>
    <property type="evidence" value="ECO:0007669"/>
    <property type="project" value="UniProtKB-KW"/>
</dbReference>
<dbReference type="GO" id="GO:0003964">
    <property type="term" value="F:RNA-directed DNA polymerase activity"/>
    <property type="evidence" value="ECO:0007669"/>
    <property type="project" value="UniProtKB-KW"/>
</dbReference>
<dbReference type="InterPro" id="IPR043502">
    <property type="entry name" value="DNA/RNA_pol_sf"/>
</dbReference>
<keyword evidence="3" id="KW-0808">Transferase</keyword>
<dbReference type="GO" id="GO:0008233">
    <property type="term" value="F:peptidase activity"/>
    <property type="evidence" value="ECO:0007669"/>
    <property type="project" value="UniProtKB-KW"/>
</dbReference>
<dbReference type="AlphaFoldDB" id="A0A6G5A8Y9"/>
<dbReference type="FunFam" id="3.30.70.270:FF:000020">
    <property type="entry name" value="Transposon Tf2-6 polyprotein-like Protein"/>
    <property type="match status" value="1"/>
</dbReference>
<evidence type="ECO:0000256" key="8">
    <source>
        <dbReference type="ARBA" id="ARBA00022918"/>
    </source>
</evidence>
<reference evidence="10" key="1">
    <citation type="submission" date="2020-03" db="EMBL/GenBank/DDBJ databases">
        <title>A transcriptome and proteome of the tick Rhipicephalus microplus shaped by the genetic composition of its hosts and developmental stage.</title>
        <authorList>
            <person name="Garcia G.R."/>
            <person name="Ribeiro J.M.C."/>
            <person name="Maruyama S.R."/>
            <person name="Gardinasse L.G."/>
            <person name="Nelson K."/>
            <person name="Ferreira B.R."/>
            <person name="Andrade T.G."/>
            <person name="Santos I.K.F.M."/>
        </authorList>
    </citation>
    <scope>NUCLEOTIDE SEQUENCE</scope>
    <source>
        <strain evidence="10">NSGR</strain>
        <tissue evidence="10">Salivary glands</tissue>
    </source>
</reference>
<dbReference type="Gene3D" id="3.30.70.270">
    <property type="match status" value="2"/>
</dbReference>
<evidence type="ECO:0000256" key="1">
    <source>
        <dbReference type="ARBA" id="ARBA00012493"/>
    </source>
</evidence>
<feature type="domain" description="Reverse transcriptase" evidence="9">
    <location>
        <begin position="1"/>
        <end position="157"/>
    </location>
</feature>
<dbReference type="GO" id="GO:0006508">
    <property type="term" value="P:proteolysis"/>
    <property type="evidence" value="ECO:0007669"/>
    <property type="project" value="UniProtKB-KW"/>
</dbReference>
<evidence type="ECO:0000256" key="7">
    <source>
        <dbReference type="ARBA" id="ARBA00022801"/>
    </source>
</evidence>
<dbReference type="InterPro" id="IPR050951">
    <property type="entry name" value="Retrovirus_Pol_polyprotein"/>
</dbReference>
<dbReference type="PANTHER" id="PTHR37984:SF5">
    <property type="entry name" value="PROTEIN NYNRIN-LIKE"/>
    <property type="match status" value="1"/>
</dbReference>
<sequence>MVPWRFCVDYRRLNSVTKRDVYPLPRIDDALDCLHSASYFSSIDLRSGYWQIPAHSMDKEKTAFVTPDGLYEFNVMPFGLCNAPATFERFMDTILRGLKWNICMCYLDDVVIFGRTFSEHNERVELVLKCIRNAGLVLNAKKCHFGARQTLVLGHLVNKDGIRPDPNKTAAVRAFKPPGSVKELRSFLGLCSYFRRFIPAFAEVAFPLTCLLRQGASFEWTPDCETSFNQLKFLLTSQPILRHFDPSAATEVHTAQAALA</sequence>
<evidence type="ECO:0000256" key="4">
    <source>
        <dbReference type="ARBA" id="ARBA00022695"/>
    </source>
</evidence>
<proteinExistence type="predicted"/>
<evidence type="ECO:0000256" key="6">
    <source>
        <dbReference type="ARBA" id="ARBA00022759"/>
    </source>
</evidence>
<dbReference type="Gene3D" id="3.10.10.10">
    <property type="entry name" value="HIV Type 1 Reverse Transcriptase, subunit A, domain 1"/>
    <property type="match status" value="1"/>
</dbReference>
<keyword evidence="5" id="KW-0540">Nuclease</keyword>
<accession>A0A6G5A8Y9</accession>
<dbReference type="Pfam" id="PF00078">
    <property type="entry name" value="RVT_1"/>
    <property type="match status" value="1"/>
</dbReference>
<dbReference type="CDD" id="cd01647">
    <property type="entry name" value="RT_LTR"/>
    <property type="match status" value="1"/>
</dbReference>
<dbReference type="PROSITE" id="PS50878">
    <property type="entry name" value="RT_POL"/>
    <property type="match status" value="1"/>
</dbReference>
<evidence type="ECO:0000256" key="2">
    <source>
        <dbReference type="ARBA" id="ARBA00022670"/>
    </source>
</evidence>